<gene>
    <name evidence="3" type="ORF">BLLFYP82_00821</name>
    <name evidence="2" type="ORF">RS890_09475</name>
</gene>
<name>A0A6N2S8P9_BIFLN</name>
<protein>
    <submittedName>
        <fullName evidence="3">Uncharacterized protein</fullName>
    </submittedName>
</protein>
<dbReference type="EMBL" id="JAWLRA010000035">
    <property type="protein sequence ID" value="MDW3127289.1"/>
    <property type="molecule type" value="Genomic_DNA"/>
</dbReference>
<organism evidence="3">
    <name type="scientific">Bifidobacterium longum</name>
    <dbReference type="NCBI Taxonomy" id="216816"/>
    <lineage>
        <taxon>Bacteria</taxon>
        <taxon>Bacillati</taxon>
        <taxon>Actinomycetota</taxon>
        <taxon>Actinomycetes</taxon>
        <taxon>Bifidobacteriales</taxon>
        <taxon>Bifidobacteriaceae</taxon>
        <taxon>Bifidobacterium</taxon>
    </lineage>
</organism>
<keyword evidence="1" id="KW-0472">Membrane</keyword>
<reference evidence="3" key="1">
    <citation type="submission" date="2019-11" db="EMBL/GenBank/DDBJ databases">
        <authorList>
            <person name="Feng L."/>
        </authorList>
    </citation>
    <scope>NUCLEOTIDE SEQUENCE</scope>
    <source>
        <strain evidence="3">BlongumLFYP82</strain>
    </source>
</reference>
<evidence type="ECO:0000256" key="1">
    <source>
        <dbReference type="SAM" id="Phobius"/>
    </source>
</evidence>
<dbReference type="Proteomes" id="UP001277803">
    <property type="component" value="Unassembled WGS sequence"/>
</dbReference>
<keyword evidence="1" id="KW-0812">Transmembrane</keyword>
<dbReference type="AlphaFoldDB" id="A0A6N2S8P9"/>
<keyword evidence="1" id="KW-1133">Transmembrane helix</keyword>
<feature type="transmembrane region" description="Helical" evidence="1">
    <location>
        <begin position="66"/>
        <end position="90"/>
    </location>
</feature>
<reference evidence="2" key="2">
    <citation type="submission" date="2023-10" db="EMBL/GenBank/DDBJ databases">
        <title>Rapid discrimination of Bifidobacterium longum Subspecies based on MALDI-TOF MS and Machine Learning.</title>
        <authorList>
            <person name="Chen J."/>
        </authorList>
    </citation>
    <scope>NUCLEOTIDE SEQUENCE</scope>
    <source>
        <strain evidence="2">YGMCC0039</strain>
    </source>
</reference>
<proteinExistence type="predicted"/>
<feature type="transmembrane region" description="Helical" evidence="1">
    <location>
        <begin position="6"/>
        <end position="30"/>
    </location>
</feature>
<dbReference type="EMBL" id="CACRSV010000013">
    <property type="protein sequence ID" value="VYS88205.1"/>
    <property type="molecule type" value="Genomic_DNA"/>
</dbReference>
<feature type="transmembrane region" description="Helical" evidence="1">
    <location>
        <begin position="42"/>
        <end position="60"/>
    </location>
</feature>
<sequence length="114" mass="12522">MDATTLSIILSVVLAVICVPCGMFLGLIPLKADLVTAKQSKASQMMSFIIALVFIGLLLLNRDMETWAIVIGLVIGFAVAKIPALHTWALNKWPFFEPKKSAAKPKRVKKDKKK</sequence>
<dbReference type="RefSeq" id="WP_181896302.1">
    <property type="nucleotide sequence ID" value="NZ_CACRSV010000013.1"/>
</dbReference>
<evidence type="ECO:0000313" key="3">
    <source>
        <dbReference type="EMBL" id="VYS88205.1"/>
    </source>
</evidence>
<evidence type="ECO:0000313" key="2">
    <source>
        <dbReference type="EMBL" id="MDW3127289.1"/>
    </source>
</evidence>
<accession>A0A6N2S8P9</accession>